<keyword evidence="2" id="KW-0732">Signal</keyword>
<sequence>MLDFTQGSSLQTIKTVLLTTVLLGTAQLLAGCDSQPANSNDNDNVAAQTDNIDKNMAKDDETSANTAANNSATVNPTDDKAQNNEAEKLSNDKTVNPSGYQKLSFGQIISPQLLSELGLTKEKTDNEQCYYVSNPALNYIDKEYGKRASVLYQIIDDKVALITIQDPNIAFYTGIHVGDAVAEVMQAHDNKLTYEVDKYAVDGEYYNLIANVNFKVIKEPELGESLKAENIKLDSKEDKLPLQIKYYIKGGQTLNEHKIKASDWTADKKSLLKGEVESIDIGIPEAIYLVEGCS</sequence>
<proteinExistence type="predicted"/>
<feature type="signal peptide" evidence="2">
    <location>
        <begin position="1"/>
        <end position="30"/>
    </location>
</feature>
<name>A0ABT9HHY3_9GAMM</name>
<evidence type="ECO:0000313" key="3">
    <source>
        <dbReference type="EMBL" id="MDP4545381.1"/>
    </source>
</evidence>
<dbReference type="RefSeq" id="WP_305935885.1">
    <property type="nucleotide sequence ID" value="NZ_JAVAJI010000017.1"/>
</dbReference>
<evidence type="ECO:0000256" key="1">
    <source>
        <dbReference type="SAM" id="MobiDB-lite"/>
    </source>
</evidence>
<accession>A0ABT9HHY3</accession>
<protein>
    <submittedName>
        <fullName evidence="3">Uncharacterized protein</fullName>
    </submittedName>
</protein>
<gene>
    <name evidence="3" type="ORF">Q8P09_09875</name>
</gene>
<feature type="compositionally biased region" description="Basic and acidic residues" evidence="1">
    <location>
        <begin position="77"/>
        <end position="91"/>
    </location>
</feature>
<keyword evidence="4" id="KW-1185">Reference proteome</keyword>
<evidence type="ECO:0000256" key="2">
    <source>
        <dbReference type="SAM" id="SignalP"/>
    </source>
</evidence>
<feature type="region of interest" description="Disordered" evidence="1">
    <location>
        <begin position="60"/>
        <end position="95"/>
    </location>
</feature>
<feature type="compositionally biased region" description="Low complexity" evidence="1">
    <location>
        <begin position="63"/>
        <end position="76"/>
    </location>
</feature>
<feature type="chain" id="PRO_5045251845" evidence="2">
    <location>
        <begin position="31"/>
        <end position="294"/>
    </location>
</feature>
<comment type="caution">
    <text evidence="3">The sequence shown here is derived from an EMBL/GenBank/DDBJ whole genome shotgun (WGS) entry which is preliminary data.</text>
</comment>
<reference evidence="3 4" key="1">
    <citation type="submission" date="2023-08" db="EMBL/GenBank/DDBJ databases">
        <authorList>
            <person name="Kumar R."/>
        </authorList>
    </citation>
    <scope>NUCLEOTIDE SEQUENCE [LARGE SCALE GENOMIC DNA]</scope>
    <source>
        <strain evidence="3 4">LUR13</strain>
    </source>
</reference>
<evidence type="ECO:0000313" key="4">
    <source>
        <dbReference type="Proteomes" id="UP001228171"/>
    </source>
</evidence>
<organism evidence="3 4">
    <name type="scientific">Psychrobacter faecalis</name>
    <dbReference type="NCBI Taxonomy" id="180588"/>
    <lineage>
        <taxon>Bacteria</taxon>
        <taxon>Pseudomonadati</taxon>
        <taxon>Pseudomonadota</taxon>
        <taxon>Gammaproteobacteria</taxon>
        <taxon>Moraxellales</taxon>
        <taxon>Moraxellaceae</taxon>
        <taxon>Psychrobacter</taxon>
    </lineage>
</organism>
<dbReference type="Proteomes" id="UP001228171">
    <property type="component" value="Unassembled WGS sequence"/>
</dbReference>
<dbReference type="EMBL" id="JAVAJI010000017">
    <property type="protein sequence ID" value="MDP4545381.1"/>
    <property type="molecule type" value="Genomic_DNA"/>
</dbReference>